<comment type="similarity">
    <text evidence="1 13">Belongs to the DapB family.</text>
</comment>
<feature type="binding site" evidence="13">
    <location>
        <begin position="101"/>
        <end position="103"/>
    </location>
    <ligand>
        <name>NAD(+)</name>
        <dbReference type="ChEBI" id="CHEBI:57540"/>
    </ligand>
</feature>
<dbReference type="PIRSF" id="PIRSF000161">
    <property type="entry name" value="DHPR"/>
    <property type="match status" value="1"/>
</dbReference>
<dbReference type="SUPFAM" id="SSF51735">
    <property type="entry name" value="NAD(P)-binding Rossmann-fold domains"/>
    <property type="match status" value="1"/>
</dbReference>
<dbReference type="EMBL" id="JAFKGL010000018">
    <property type="protein sequence ID" value="MBN9413227.1"/>
    <property type="molecule type" value="Genomic_DNA"/>
</dbReference>
<accession>A0A8J7TUJ1</accession>
<keyword evidence="2 13" id="KW-0963">Cytoplasm</keyword>
<dbReference type="NCBIfam" id="TIGR00036">
    <property type="entry name" value="dapB"/>
    <property type="match status" value="1"/>
</dbReference>
<evidence type="ECO:0000256" key="13">
    <source>
        <dbReference type="HAMAP-Rule" id="MF_00102"/>
    </source>
</evidence>
<feature type="binding site" evidence="13">
    <location>
        <begin position="125"/>
        <end position="128"/>
    </location>
    <ligand>
        <name>NAD(+)</name>
        <dbReference type="ChEBI" id="CHEBI:57540"/>
    </ligand>
</feature>
<feature type="binding site" evidence="13">
    <location>
        <begin position="11"/>
        <end position="16"/>
    </location>
    <ligand>
        <name>NAD(+)</name>
        <dbReference type="ChEBI" id="CHEBI:57540"/>
    </ligand>
</feature>
<dbReference type="GO" id="GO:0005737">
    <property type="term" value="C:cytoplasm"/>
    <property type="evidence" value="ECO:0007669"/>
    <property type="project" value="UniProtKB-SubCell"/>
</dbReference>
<gene>
    <name evidence="13" type="primary">dapB</name>
    <name evidence="16" type="ORF">J0H12_04810</name>
</gene>
<dbReference type="PROSITE" id="PS01298">
    <property type="entry name" value="DAPB"/>
    <property type="match status" value="1"/>
</dbReference>
<feature type="active site" description="Proton donor" evidence="13">
    <location>
        <position position="162"/>
    </location>
</feature>
<dbReference type="GO" id="GO:0051287">
    <property type="term" value="F:NAD binding"/>
    <property type="evidence" value="ECO:0007669"/>
    <property type="project" value="UniProtKB-UniRule"/>
</dbReference>
<feature type="domain" description="Dihydrodipicolinate reductase C-terminal" evidence="15">
    <location>
        <begin position="131"/>
        <end position="267"/>
    </location>
</feature>
<dbReference type="InterPro" id="IPR022663">
    <property type="entry name" value="DapB_C"/>
</dbReference>
<dbReference type="Proteomes" id="UP000664414">
    <property type="component" value="Unassembled WGS sequence"/>
</dbReference>
<comment type="caution">
    <text evidence="13">Lacks conserved residue(s) required for the propagation of feature annotation.</text>
</comment>
<keyword evidence="3 13" id="KW-0028">Amino-acid biosynthesis</keyword>
<dbReference type="Pfam" id="PF01113">
    <property type="entry name" value="DapB_N"/>
    <property type="match status" value="1"/>
</dbReference>
<evidence type="ECO:0000256" key="6">
    <source>
        <dbReference type="ARBA" id="ARBA00023002"/>
    </source>
</evidence>
<evidence type="ECO:0000256" key="8">
    <source>
        <dbReference type="ARBA" id="ARBA00023154"/>
    </source>
</evidence>
<name>A0A8J7TUJ1_9PROT</name>
<evidence type="ECO:0000256" key="11">
    <source>
        <dbReference type="ARBA" id="ARBA00049080"/>
    </source>
</evidence>
<dbReference type="InterPro" id="IPR000846">
    <property type="entry name" value="DapB_N"/>
</dbReference>
<dbReference type="EC" id="1.17.1.8" evidence="10 13"/>
<dbReference type="InterPro" id="IPR022664">
    <property type="entry name" value="DapB_N_CS"/>
</dbReference>
<comment type="function">
    <text evidence="13">Catalyzes the conversion of 4-hydroxy-tetrahydrodipicolinate (HTPA) to tetrahydrodipicolinate.</text>
</comment>
<keyword evidence="4 13" id="KW-0521">NADP</keyword>
<comment type="subunit">
    <text evidence="13">Homotetramer.</text>
</comment>
<dbReference type="PANTHER" id="PTHR20836:SF0">
    <property type="entry name" value="4-HYDROXY-TETRAHYDRODIPICOLINATE REDUCTASE 1, CHLOROPLASTIC-RELATED"/>
    <property type="match status" value="1"/>
</dbReference>
<feature type="domain" description="Dihydrodipicolinate reductase N-terminal" evidence="14">
    <location>
        <begin position="5"/>
        <end position="128"/>
    </location>
</feature>
<dbReference type="InterPro" id="IPR023940">
    <property type="entry name" value="DHDPR_bac"/>
</dbReference>
<dbReference type="SUPFAM" id="SSF55347">
    <property type="entry name" value="Glyceraldehyde-3-phosphate dehydrogenase-like, C-terminal domain"/>
    <property type="match status" value="1"/>
</dbReference>
<reference evidence="16" key="1">
    <citation type="submission" date="2021-02" db="EMBL/GenBank/DDBJ databases">
        <title>Thiocyanate and organic carbon inputs drive convergent selection for specific autotrophic Afipia and Thiobacillus strains within complex microbiomes.</title>
        <authorList>
            <person name="Huddy R.J."/>
            <person name="Sachdeva R."/>
            <person name="Kadzinga F."/>
            <person name="Kantor R.S."/>
            <person name="Harrison S.T.L."/>
            <person name="Banfield J.F."/>
        </authorList>
    </citation>
    <scope>NUCLEOTIDE SEQUENCE</scope>
    <source>
        <strain evidence="16">SCN18_10_11_15_R4_P_38_20</strain>
    </source>
</reference>
<dbReference type="Gene3D" id="3.40.50.720">
    <property type="entry name" value="NAD(P)-binding Rossmann-like Domain"/>
    <property type="match status" value="1"/>
</dbReference>
<comment type="caution">
    <text evidence="16">The sequence shown here is derived from an EMBL/GenBank/DDBJ whole genome shotgun (WGS) entry which is preliminary data.</text>
</comment>
<evidence type="ECO:0000256" key="2">
    <source>
        <dbReference type="ARBA" id="ARBA00022490"/>
    </source>
</evidence>
<dbReference type="GO" id="GO:0008839">
    <property type="term" value="F:4-hydroxy-tetrahydrodipicolinate reductase"/>
    <property type="evidence" value="ECO:0007669"/>
    <property type="project" value="UniProtKB-UniRule"/>
</dbReference>
<evidence type="ECO:0000259" key="15">
    <source>
        <dbReference type="Pfam" id="PF05173"/>
    </source>
</evidence>
<evidence type="ECO:0000256" key="1">
    <source>
        <dbReference type="ARBA" id="ARBA00006642"/>
    </source>
</evidence>
<dbReference type="CDD" id="cd02274">
    <property type="entry name" value="DHDPR_N"/>
    <property type="match status" value="1"/>
</dbReference>
<dbReference type="Gene3D" id="3.30.360.10">
    <property type="entry name" value="Dihydrodipicolinate Reductase, domain 2"/>
    <property type="match status" value="1"/>
</dbReference>
<dbReference type="GO" id="GO:0009089">
    <property type="term" value="P:lysine biosynthetic process via diaminopimelate"/>
    <property type="evidence" value="ECO:0007669"/>
    <property type="project" value="UniProtKB-UniRule"/>
</dbReference>
<sequence>MTDHIHIAVAGASGRMGQLIIQQVLESPYAKLTGAKVSCTSLFNGEALTTLFPQGPNDVVLTSMTEKAFKNSKVIIDFTTPETLQAHLDVALREKIALVIGTTGLSKEQFQVLEKASLTIPILYSANFSLGINLLFEMVKEASKKLGADFDVEVLEMHHRHKQDAPSGTSLMLAKAAAEGRDLSLQESAIYDRTRQRQARRENDIGFAVLRGGSVIGDHSVMFASDEEIVEFSHRALKRDIYAKGALKAALWLANQKPGYYKFSDILTTVEKSAIS</sequence>
<keyword evidence="8 13" id="KW-0457">Lysine biosynthesis</keyword>
<comment type="subcellular location">
    <subcellularLocation>
        <location evidence="13">Cytoplasm</location>
    </subcellularLocation>
</comment>
<dbReference type="Pfam" id="PF05173">
    <property type="entry name" value="DapB_C"/>
    <property type="match status" value="1"/>
</dbReference>
<comment type="catalytic activity">
    <reaction evidence="11 13">
        <text>(S)-2,3,4,5-tetrahydrodipicolinate + NADP(+) + H2O = (2S,4S)-4-hydroxy-2,3,4,5-tetrahydrodipicolinate + NADPH + H(+)</text>
        <dbReference type="Rhea" id="RHEA:35331"/>
        <dbReference type="ChEBI" id="CHEBI:15377"/>
        <dbReference type="ChEBI" id="CHEBI:15378"/>
        <dbReference type="ChEBI" id="CHEBI:16845"/>
        <dbReference type="ChEBI" id="CHEBI:57783"/>
        <dbReference type="ChEBI" id="CHEBI:58349"/>
        <dbReference type="ChEBI" id="CHEBI:67139"/>
        <dbReference type="EC" id="1.17.1.8"/>
    </reaction>
</comment>
<dbReference type="UniPathway" id="UPA00034">
    <property type="reaction ID" value="UER00018"/>
</dbReference>
<evidence type="ECO:0000256" key="10">
    <source>
        <dbReference type="ARBA" id="ARBA00038983"/>
    </source>
</evidence>
<keyword evidence="7 13" id="KW-0520">NAD</keyword>
<evidence type="ECO:0000313" key="17">
    <source>
        <dbReference type="Proteomes" id="UP000664414"/>
    </source>
</evidence>
<evidence type="ECO:0000259" key="14">
    <source>
        <dbReference type="Pfam" id="PF01113"/>
    </source>
</evidence>
<dbReference type="GO" id="GO:0050661">
    <property type="term" value="F:NADP binding"/>
    <property type="evidence" value="ECO:0007669"/>
    <property type="project" value="UniProtKB-UniRule"/>
</dbReference>
<comment type="caution">
    <text evidence="13">Was originally thought to be a dihydrodipicolinate reductase (DHDPR), catalyzing the conversion of dihydrodipicolinate to tetrahydrodipicolinate. However, it was shown in E.coli that the substrate of the enzymatic reaction is not dihydrodipicolinate (DHDP) but in fact (2S,4S)-4-hydroxy-2,3,4,5-tetrahydrodipicolinic acid (HTPA), the product released by the DapA-catalyzed reaction.</text>
</comment>
<evidence type="ECO:0000256" key="4">
    <source>
        <dbReference type="ARBA" id="ARBA00022857"/>
    </source>
</evidence>
<dbReference type="AlphaFoldDB" id="A0A8J7TUJ1"/>
<dbReference type="InterPro" id="IPR036291">
    <property type="entry name" value="NAD(P)-bd_dom_sf"/>
</dbReference>
<dbReference type="HAMAP" id="MF_00102">
    <property type="entry name" value="DapB"/>
    <property type="match status" value="1"/>
</dbReference>
<evidence type="ECO:0000256" key="5">
    <source>
        <dbReference type="ARBA" id="ARBA00022915"/>
    </source>
</evidence>
<dbReference type="GO" id="GO:0016726">
    <property type="term" value="F:oxidoreductase activity, acting on CH or CH2 groups, NAD or NADP as acceptor"/>
    <property type="evidence" value="ECO:0007669"/>
    <property type="project" value="UniProtKB-UniRule"/>
</dbReference>
<dbReference type="GO" id="GO:0019877">
    <property type="term" value="P:diaminopimelate biosynthetic process"/>
    <property type="evidence" value="ECO:0007669"/>
    <property type="project" value="UniProtKB-UniRule"/>
</dbReference>
<dbReference type="PANTHER" id="PTHR20836">
    <property type="entry name" value="DIHYDRODIPICOLINATE REDUCTASE"/>
    <property type="match status" value="1"/>
</dbReference>
<comment type="pathway">
    <text evidence="9 13">Amino-acid biosynthesis; L-lysine biosynthesis via DAP pathway; (S)-tetrahydrodipicolinate from L-aspartate: step 4/4.</text>
</comment>
<proteinExistence type="inferred from homology"/>
<evidence type="ECO:0000256" key="9">
    <source>
        <dbReference type="ARBA" id="ARBA00037922"/>
    </source>
</evidence>
<feature type="binding site" evidence="13">
    <location>
        <position position="159"/>
    </location>
    <ligand>
        <name>(S)-2,3,4,5-tetrahydrodipicolinate</name>
        <dbReference type="ChEBI" id="CHEBI:16845"/>
    </ligand>
</feature>
<keyword evidence="6 13" id="KW-0560">Oxidoreductase</keyword>
<keyword evidence="5 13" id="KW-0220">Diaminopimelate biosynthesis</keyword>
<evidence type="ECO:0000256" key="12">
    <source>
        <dbReference type="ARBA" id="ARBA00049396"/>
    </source>
</evidence>
<feature type="active site" description="Proton donor/acceptor" evidence="13">
    <location>
        <position position="158"/>
    </location>
</feature>
<evidence type="ECO:0000256" key="7">
    <source>
        <dbReference type="ARBA" id="ARBA00023027"/>
    </source>
</evidence>
<dbReference type="FunFam" id="3.30.360.10:FF:000004">
    <property type="entry name" value="4-hydroxy-tetrahydrodipicolinate reductase"/>
    <property type="match status" value="1"/>
</dbReference>
<protein>
    <recommendedName>
        <fullName evidence="10 13">4-hydroxy-tetrahydrodipicolinate reductase</fullName>
        <shortName evidence="13">HTPA reductase</shortName>
        <ecNumber evidence="10 13">1.17.1.8</ecNumber>
    </recommendedName>
</protein>
<organism evidence="16 17">
    <name type="scientific">Candidatus Paracaedimonas acanthamoebae</name>
    <dbReference type="NCBI Taxonomy" id="244581"/>
    <lineage>
        <taxon>Bacteria</taxon>
        <taxon>Pseudomonadati</taxon>
        <taxon>Pseudomonadota</taxon>
        <taxon>Alphaproteobacteria</taxon>
        <taxon>Holosporales</taxon>
        <taxon>Caedimonadaceae</taxon>
        <taxon>Candidatus Paracaedimonas</taxon>
    </lineage>
</organism>
<feature type="binding site" evidence="13">
    <location>
        <begin position="168"/>
        <end position="169"/>
    </location>
    <ligand>
        <name>(S)-2,3,4,5-tetrahydrodipicolinate</name>
        <dbReference type="ChEBI" id="CHEBI:16845"/>
    </ligand>
</feature>
<evidence type="ECO:0000313" key="16">
    <source>
        <dbReference type="EMBL" id="MBN9413227.1"/>
    </source>
</evidence>
<evidence type="ECO:0000256" key="3">
    <source>
        <dbReference type="ARBA" id="ARBA00022605"/>
    </source>
</evidence>
<comment type="catalytic activity">
    <reaction evidence="12 13">
        <text>(S)-2,3,4,5-tetrahydrodipicolinate + NAD(+) + H2O = (2S,4S)-4-hydroxy-2,3,4,5-tetrahydrodipicolinate + NADH + H(+)</text>
        <dbReference type="Rhea" id="RHEA:35323"/>
        <dbReference type="ChEBI" id="CHEBI:15377"/>
        <dbReference type="ChEBI" id="CHEBI:15378"/>
        <dbReference type="ChEBI" id="CHEBI:16845"/>
        <dbReference type="ChEBI" id="CHEBI:57540"/>
        <dbReference type="ChEBI" id="CHEBI:57945"/>
        <dbReference type="ChEBI" id="CHEBI:67139"/>
        <dbReference type="EC" id="1.17.1.8"/>
    </reaction>
</comment>